<comment type="caution">
    <text evidence="1">The sequence shown here is derived from an EMBL/GenBank/DDBJ whole genome shotgun (WGS) entry which is preliminary data.</text>
</comment>
<gene>
    <name evidence="1" type="ORF">AW09_001841</name>
</gene>
<protein>
    <submittedName>
        <fullName evidence="1">Uncharacterized protein</fullName>
    </submittedName>
</protein>
<dbReference type="Proteomes" id="UP000020077">
    <property type="component" value="Unassembled WGS sequence"/>
</dbReference>
<organism evidence="1 2">
    <name type="scientific">Candidatus Accumulibacter phosphatis</name>
    <dbReference type="NCBI Taxonomy" id="327160"/>
    <lineage>
        <taxon>Bacteria</taxon>
        <taxon>Pseudomonadati</taxon>
        <taxon>Pseudomonadota</taxon>
        <taxon>Betaproteobacteria</taxon>
        <taxon>Candidatus Accumulibacter</taxon>
    </lineage>
</organism>
<dbReference type="AlphaFoldDB" id="A0A080LYF0"/>
<proteinExistence type="predicted"/>
<dbReference type="EMBL" id="JDVG02000315">
    <property type="protein sequence ID" value="KFB72950.1"/>
    <property type="molecule type" value="Genomic_DNA"/>
</dbReference>
<accession>A0A080LYF0</accession>
<name>A0A080LYF0_9PROT</name>
<reference evidence="1 2" key="1">
    <citation type="submission" date="2014-02" db="EMBL/GenBank/DDBJ databases">
        <title>Expanding our view of genomic diversity in Candidatus Accumulibacter clades.</title>
        <authorList>
            <person name="Skennerton C.T."/>
            <person name="Barr J.J."/>
            <person name="Slater F.R."/>
            <person name="Bond P.L."/>
            <person name="Tyson G.W."/>
        </authorList>
    </citation>
    <scope>NUCLEOTIDE SEQUENCE [LARGE SCALE GENOMIC DNA]</scope>
    <source>
        <strain evidence="2">BA-91</strain>
    </source>
</reference>
<evidence type="ECO:0000313" key="2">
    <source>
        <dbReference type="Proteomes" id="UP000020077"/>
    </source>
</evidence>
<evidence type="ECO:0000313" key="1">
    <source>
        <dbReference type="EMBL" id="KFB72950.1"/>
    </source>
</evidence>
<sequence>MQALEVRHLGCISRLDQRLEAHLGQFYDTTAEHGLLSK</sequence>